<gene>
    <name evidence="2" type="ORF">SAMN05216195_101490</name>
</gene>
<dbReference type="Gene3D" id="1.10.1200.10">
    <property type="entry name" value="ACP-like"/>
    <property type="match status" value="1"/>
</dbReference>
<evidence type="ECO:0000313" key="2">
    <source>
        <dbReference type="EMBL" id="SEP88538.1"/>
    </source>
</evidence>
<accession>A0A1H9BJT6</accession>
<evidence type="ECO:0000313" key="3">
    <source>
        <dbReference type="Proteomes" id="UP000199028"/>
    </source>
</evidence>
<dbReference type="EMBL" id="FOFT01000001">
    <property type="protein sequence ID" value="SEP88538.1"/>
    <property type="molecule type" value="Genomic_DNA"/>
</dbReference>
<name>A0A1H9BJT6_9PSEU</name>
<evidence type="ECO:0000259" key="1">
    <source>
        <dbReference type="Pfam" id="PF00550"/>
    </source>
</evidence>
<dbReference type="SUPFAM" id="SSF47336">
    <property type="entry name" value="ACP-like"/>
    <property type="match status" value="1"/>
</dbReference>
<dbReference type="RefSeq" id="WP_090062839.1">
    <property type="nucleotide sequence ID" value="NZ_FOFT01000001.1"/>
</dbReference>
<proteinExistence type="predicted"/>
<dbReference type="AlphaFoldDB" id="A0A1H9BJT6"/>
<dbReference type="Pfam" id="PF00550">
    <property type="entry name" value="PP-binding"/>
    <property type="match status" value="1"/>
</dbReference>
<protein>
    <submittedName>
        <fullName evidence="2">Phosphopantetheine attachment site</fullName>
    </submittedName>
</protein>
<dbReference type="Proteomes" id="UP000199028">
    <property type="component" value="Unassembled WGS sequence"/>
</dbReference>
<keyword evidence="3" id="KW-1185">Reference proteome</keyword>
<dbReference type="InterPro" id="IPR036736">
    <property type="entry name" value="ACP-like_sf"/>
</dbReference>
<reference evidence="3" key="1">
    <citation type="submission" date="2016-10" db="EMBL/GenBank/DDBJ databases">
        <authorList>
            <person name="Varghese N."/>
            <person name="Submissions S."/>
        </authorList>
    </citation>
    <scope>NUCLEOTIDE SEQUENCE [LARGE SCALE GENOMIC DNA]</scope>
    <source>
        <strain evidence="3">CGMCC 4.578</strain>
    </source>
</reference>
<feature type="domain" description="Carrier" evidence="1">
    <location>
        <begin position="20"/>
        <end position="68"/>
    </location>
</feature>
<dbReference type="OrthoDB" id="6978112at2"/>
<dbReference type="InterPro" id="IPR009081">
    <property type="entry name" value="PP-bd_ACP"/>
</dbReference>
<organism evidence="2 3">
    <name type="scientific">Lentzea flaviverrucosa</name>
    <dbReference type="NCBI Taxonomy" id="200379"/>
    <lineage>
        <taxon>Bacteria</taxon>
        <taxon>Bacillati</taxon>
        <taxon>Actinomycetota</taxon>
        <taxon>Actinomycetes</taxon>
        <taxon>Pseudonocardiales</taxon>
        <taxon>Pseudonocardiaceae</taxon>
        <taxon>Lentzea</taxon>
    </lineage>
</organism>
<sequence length="76" mass="8160">MYEYLSDLLKNRFDMEAVPRPGLTLDELDVDSLTRAELGAYLEDNLGATIDDRAITGDTTIDGLADLLTSAGVAAP</sequence>